<organism evidence="1 2">
    <name type="scientific">Pseudoxanthomonas taiwanensis J19</name>
    <dbReference type="NCBI Taxonomy" id="935569"/>
    <lineage>
        <taxon>Bacteria</taxon>
        <taxon>Pseudomonadati</taxon>
        <taxon>Pseudomonadota</taxon>
        <taxon>Gammaproteobacteria</taxon>
        <taxon>Lysobacterales</taxon>
        <taxon>Lysobacteraceae</taxon>
        <taxon>Pseudoxanthomonas</taxon>
    </lineage>
</organism>
<keyword evidence="2" id="KW-1185">Reference proteome</keyword>
<proteinExistence type="predicted"/>
<protein>
    <submittedName>
        <fullName evidence="1">Uncharacterized protein</fullName>
    </submittedName>
</protein>
<accession>A0A562D7B4</accession>
<comment type="caution">
    <text evidence="1">The sequence shown here is derived from an EMBL/GenBank/DDBJ whole genome shotgun (WGS) entry which is preliminary data.</text>
</comment>
<name>A0A562D7B4_9GAMM</name>
<evidence type="ECO:0000313" key="2">
    <source>
        <dbReference type="Proteomes" id="UP000321583"/>
    </source>
</evidence>
<dbReference type="EMBL" id="VLJS01000084">
    <property type="protein sequence ID" value="TWH05649.1"/>
    <property type="molecule type" value="Genomic_DNA"/>
</dbReference>
<dbReference type="AlphaFoldDB" id="A0A562D7B4"/>
<evidence type="ECO:0000313" key="1">
    <source>
        <dbReference type="EMBL" id="TWH05649.1"/>
    </source>
</evidence>
<reference evidence="1 2" key="1">
    <citation type="submission" date="2019-07" db="EMBL/GenBank/DDBJ databases">
        <title>Genome sequencing of lignin-degrading bacterial isolates.</title>
        <authorList>
            <person name="Gladden J."/>
        </authorList>
    </citation>
    <scope>NUCLEOTIDE SEQUENCE [LARGE SCALE GENOMIC DNA]</scope>
    <source>
        <strain evidence="1 2">J19</strain>
    </source>
</reference>
<dbReference type="Proteomes" id="UP000321583">
    <property type="component" value="Unassembled WGS sequence"/>
</dbReference>
<sequence>MLQGRPRKRGRFFLPWLRRQAQGPCCTDTGFACVWGVPVGYRPPRGDPWWITWRAKTRTHVRDRVALRRPRQILAARDPGRLRVGYRPRQGSPPGPPRARWRDVAADRRERAGMRSAPACGQRGIPRAFVAGTLRSTGVARMAAPGAELIGDRFAGLRGRHSGAAPGQQRWRAALAAPGWCGERLHHVAAGCAWRASQYSLRPPDIATGDDGRPGFFAQARRPAKARAGRAEHPRTVMGCSLPKIPDRCAGANERHVPEVRESIQFSPFLRLFDSLKIYYDAFPETFMFSGFAVVRK</sequence>
<gene>
    <name evidence="1" type="ORF">L613_005300000110</name>
</gene>